<keyword evidence="1" id="KW-0732">Signal</keyword>
<feature type="signal peptide" evidence="1">
    <location>
        <begin position="1"/>
        <end position="17"/>
    </location>
</feature>
<dbReference type="Proteomes" id="UP000308197">
    <property type="component" value="Unassembled WGS sequence"/>
</dbReference>
<organism evidence="2 3">
    <name type="scientific">Polyporus arcularius HHB13444</name>
    <dbReference type="NCBI Taxonomy" id="1314778"/>
    <lineage>
        <taxon>Eukaryota</taxon>
        <taxon>Fungi</taxon>
        <taxon>Dikarya</taxon>
        <taxon>Basidiomycota</taxon>
        <taxon>Agaricomycotina</taxon>
        <taxon>Agaricomycetes</taxon>
        <taxon>Polyporales</taxon>
        <taxon>Polyporaceae</taxon>
        <taxon>Polyporus</taxon>
    </lineage>
</organism>
<proteinExistence type="predicted"/>
<dbReference type="EMBL" id="ML211434">
    <property type="protein sequence ID" value="TFK82949.1"/>
    <property type="molecule type" value="Genomic_DNA"/>
</dbReference>
<sequence>MWFPILVLGHVLSPVRSLPRHSLLLIANYTSEHVCWLRPSAIFGKPLLSLEIFSVVWVART</sequence>
<gene>
    <name evidence="2" type="ORF">K466DRAFT_628972</name>
</gene>
<dbReference type="InParanoid" id="A0A5C3P1Q8"/>
<evidence type="ECO:0000256" key="1">
    <source>
        <dbReference type="SAM" id="SignalP"/>
    </source>
</evidence>
<protein>
    <submittedName>
        <fullName evidence="2">Uncharacterized protein</fullName>
    </submittedName>
</protein>
<name>A0A5C3P1Q8_9APHY</name>
<feature type="chain" id="PRO_5022771222" evidence="1">
    <location>
        <begin position="18"/>
        <end position="61"/>
    </location>
</feature>
<evidence type="ECO:0000313" key="2">
    <source>
        <dbReference type="EMBL" id="TFK82949.1"/>
    </source>
</evidence>
<reference evidence="2 3" key="1">
    <citation type="journal article" date="2019" name="Nat. Ecol. Evol.">
        <title>Megaphylogeny resolves global patterns of mushroom evolution.</title>
        <authorList>
            <person name="Varga T."/>
            <person name="Krizsan K."/>
            <person name="Foldi C."/>
            <person name="Dima B."/>
            <person name="Sanchez-Garcia M."/>
            <person name="Sanchez-Ramirez S."/>
            <person name="Szollosi G.J."/>
            <person name="Szarkandi J.G."/>
            <person name="Papp V."/>
            <person name="Albert L."/>
            <person name="Andreopoulos W."/>
            <person name="Angelini C."/>
            <person name="Antonin V."/>
            <person name="Barry K.W."/>
            <person name="Bougher N.L."/>
            <person name="Buchanan P."/>
            <person name="Buyck B."/>
            <person name="Bense V."/>
            <person name="Catcheside P."/>
            <person name="Chovatia M."/>
            <person name="Cooper J."/>
            <person name="Damon W."/>
            <person name="Desjardin D."/>
            <person name="Finy P."/>
            <person name="Geml J."/>
            <person name="Haridas S."/>
            <person name="Hughes K."/>
            <person name="Justo A."/>
            <person name="Karasinski D."/>
            <person name="Kautmanova I."/>
            <person name="Kiss B."/>
            <person name="Kocsube S."/>
            <person name="Kotiranta H."/>
            <person name="LaButti K.M."/>
            <person name="Lechner B.E."/>
            <person name="Liimatainen K."/>
            <person name="Lipzen A."/>
            <person name="Lukacs Z."/>
            <person name="Mihaltcheva S."/>
            <person name="Morgado L.N."/>
            <person name="Niskanen T."/>
            <person name="Noordeloos M.E."/>
            <person name="Ohm R.A."/>
            <person name="Ortiz-Santana B."/>
            <person name="Ovrebo C."/>
            <person name="Racz N."/>
            <person name="Riley R."/>
            <person name="Savchenko A."/>
            <person name="Shiryaev A."/>
            <person name="Soop K."/>
            <person name="Spirin V."/>
            <person name="Szebenyi C."/>
            <person name="Tomsovsky M."/>
            <person name="Tulloss R.E."/>
            <person name="Uehling J."/>
            <person name="Grigoriev I.V."/>
            <person name="Vagvolgyi C."/>
            <person name="Papp T."/>
            <person name="Martin F.M."/>
            <person name="Miettinen O."/>
            <person name="Hibbett D.S."/>
            <person name="Nagy L.G."/>
        </authorList>
    </citation>
    <scope>NUCLEOTIDE SEQUENCE [LARGE SCALE GENOMIC DNA]</scope>
    <source>
        <strain evidence="2 3">HHB13444</strain>
    </source>
</reference>
<accession>A0A5C3P1Q8</accession>
<evidence type="ECO:0000313" key="3">
    <source>
        <dbReference type="Proteomes" id="UP000308197"/>
    </source>
</evidence>
<dbReference type="AlphaFoldDB" id="A0A5C3P1Q8"/>
<keyword evidence="3" id="KW-1185">Reference proteome</keyword>